<accession>A0A0B7MTZ8</accession>
<sequence length="368" mass="42654">MQVHASSQYFTKDELEKMDAWFTKEQQQDVFELAEKCARTPPGRKRGHRVKKVDPSHIPRSSNCFIVYRTKVQAEIRYFCRTANHRDISKIISKWWHNLDKKEKNVYQALAKKAKQDHMEKYPGYIFRPKPKKSKKKDAKAKFVNNPACSYDDDQDYKPPHHFNYMDDKEIYECQKHRLSYSDAHIDRNDPSPYYYQPVVNYVPVPLNDRDGLSTNHGANMYVDPALLTSGYMDINSAEPIRFDDDNHNLSMFAMLNSTPASQIMETPVLDYYQSPVSMSYQQPPRFHPELQDTPHLLDHAVIPSGYSNEYGKLFDTLGGPGRSASVSSDMMHRSSISSVPQTDEYINFMYGSGSASNPIFADQHHRW</sequence>
<protein>
    <recommendedName>
        <fullName evidence="4">HMG box domain-containing protein</fullName>
    </recommendedName>
</protein>
<dbReference type="GO" id="GO:0000981">
    <property type="term" value="F:DNA-binding transcription factor activity, RNA polymerase II-specific"/>
    <property type="evidence" value="ECO:0007669"/>
    <property type="project" value="TreeGrafter"/>
</dbReference>
<dbReference type="STRING" id="35722.A0A0B7MTZ8"/>
<organism evidence="5 6">
    <name type="scientific">Parasitella parasitica</name>
    <dbReference type="NCBI Taxonomy" id="35722"/>
    <lineage>
        <taxon>Eukaryota</taxon>
        <taxon>Fungi</taxon>
        <taxon>Fungi incertae sedis</taxon>
        <taxon>Mucoromycota</taxon>
        <taxon>Mucoromycotina</taxon>
        <taxon>Mucoromycetes</taxon>
        <taxon>Mucorales</taxon>
        <taxon>Mucorineae</taxon>
        <taxon>Mucoraceae</taxon>
        <taxon>Parasitella</taxon>
    </lineage>
</organism>
<dbReference type="PANTHER" id="PTHR45789:SF2">
    <property type="entry name" value="FI18025P1"/>
    <property type="match status" value="1"/>
</dbReference>
<dbReference type="OrthoDB" id="6247875at2759"/>
<keyword evidence="2 3" id="KW-0539">Nucleus</keyword>
<dbReference type="PROSITE" id="PS50118">
    <property type="entry name" value="HMG_BOX_2"/>
    <property type="match status" value="1"/>
</dbReference>
<dbReference type="Pfam" id="PF00505">
    <property type="entry name" value="HMG_box"/>
    <property type="match status" value="1"/>
</dbReference>
<feature type="domain" description="HMG box" evidence="4">
    <location>
        <begin position="58"/>
        <end position="126"/>
    </location>
</feature>
<gene>
    <name evidence="5" type="primary">PARPA_03000.1 scaffold 6049</name>
</gene>
<evidence type="ECO:0000313" key="6">
    <source>
        <dbReference type="Proteomes" id="UP000054107"/>
    </source>
</evidence>
<evidence type="ECO:0000313" key="5">
    <source>
        <dbReference type="EMBL" id="CEP09501.1"/>
    </source>
</evidence>
<evidence type="ECO:0000256" key="2">
    <source>
        <dbReference type="ARBA" id="ARBA00023242"/>
    </source>
</evidence>
<dbReference type="EMBL" id="LN721642">
    <property type="protein sequence ID" value="CEP09501.1"/>
    <property type="molecule type" value="Genomic_DNA"/>
</dbReference>
<dbReference type="Proteomes" id="UP000054107">
    <property type="component" value="Unassembled WGS sequence"/>
</dbReference>
<dbReference type="CDD" id="cd01389">
    <property type="entry name" value="HMG-box_ROX1-like"/>
    <property type="match status" value="1"/>
</dbReference>
<keyword evidence="1 3" id="KW-0238">DNA-binding</keyword>
<dbReference type="GO" id="GO:0005634">
    <property type="term" value="C:nucleus"/>
    <property type="evidence" value="ECO:0007669"/>
    <property type="project" value="UniProtKB-UniRule"/>
</dbReference>
<reference evidence="5 6" key="1">
    <citation type="submission" date="2014-09" db="EMBL/GenBank/DDBJ databases">
        <authorList>
            <person name="Ellenberger Sabrina"/>
        </authorList>
    </citation>
    <scope>NUCLEOTIDE SEQUENCE [LARGE SCALE GENOMIC DNA]</scope>
    <source>
        <strain evidence="5 6">CBS 412.66</strain>
    </source>
</reference>
<dbReference type="AlphaFoldDB" id="A0A0B7MTZ8"/>
<keyword evidence="6" id="KW-1185">Reference proteome</keyword>
<dbReference type="GO" id="GO:0000978">
    <property type="term" value="F:RNA polymerase II cis-regulatory region sequence-specific DNA binding"/>
    <property type="evidence" value="ECO:0007669"/>
    <property type="project" value="TreeGrafter"/>
</dbReference>
<name>A0A0B7MTZ8_9FUNG</name>
<dbReference type="SMART" id="SM00398">
    <property type="entry name" value="HMG"/>
    <property type="match status" value="1"/>
</dbReference>
<dbReference type="PANTHER" id="PTHR45789">
    <property type="entry name" value="FI18025P1"/>
    <property type="match status" value="1"/>
</dbReference>
<evidence type="ECO:0000256" key="3">
    <source>
        <dbReference type="PROSITE-ProRule" id="PRU00267"/>
    </source>
</evidence>
<proteinExistence type="predicted"/>
<evidence type="ECO:0000256" key="1">
    <source>
        <dbReference type="ARBA" id="ARBA00023125"/>
    </source>
</evidence>
<dbReference type="InterPro" id="IPR036910">
    <property type="entry name" value="HMG_box_dom_sf"/>
</dbReference>
<evidence type="ECO:0000259" key="4">
    <source>
        <dbReference type="PROSITE" id="PS50118"/>
    </source>
</evidence>
<dbReference type="InterPro" id="IPR009071">
    <property type="entry name" value="HMG_box_dom"/>
</dbReference>
<dbReference type="InterPro" id="IPR051356">
    <property type="entry name" value="SOX/SOX-like_TF"/>
</dbReference>
<dbReference type="Gene3D" id="1.10.30.10">
    <property type="entry name" value="High mobility group box domain"/>
    <property type="match status" value="1"/>
</dbReference>
<dbReference type="SUPFAM" id="SSF47095">
    <property type="entry name" value="HMG-box"/>
    <property type="match status" value="1"/>
</dbReference>
<feature type="DNA-binding region" description="HMG box" evidence="3">
    <location>
        <begin position="58"/>
        <end position="126"/>
    </location>
</feature>